<gene>
    <name evidence="7" type="ORF">EGH21_23450</name>
</gene>
<evidence type="ECO:0000256" key="4">
    <source>
        <dbReference type="ARBA" id="ARBA00023136"/>
    </source>
</evidence>
<sequence length="295" mass="30586">MSTQLGVGFALLAALALAVQSVSVQRSTTHQPLSDVITVVFLVNLLVMVPVTVGLFFPAFDLTLLSIGAFATGGILGSLLARIALFVGIVRLGASRAEPLKSTFPLVAVLIAVVALGEALTATVVAGVLLVVIGGAAVSWDAQAVQTGGTRQRRWVDVGFPLAAALLLGVDPVFTKIGLETGTSPIVATTVRVIAAAAVFACYRLWKRFRARTPGRLLVTRWSFTAGIANTVYLLAYLAALGRAPVSLVTPILGVSPLLVLAISPFVSAREERITIRLGIAVTILVAGVVLVLSG</sequence>
<reference evidence="7 8" key="1">
    <citation type="submission" date="2021-06" db="EMBL/GenBank/DDBJ databases">
        <title>Halomicroarcula sp. a new haloarchaeum isolated from saline soil.</title>
        <authorList>
            <person name="Duran-Viseras A."/>
            <person name="Sanchez-Porro C."/>
            <person name="Ventosa A."/>
        </authorList>
    </citation>
    <scope>NUCLEOTIDE SEQUENCE [LARGE SCALE GENOMIC DNA]</scope>
    <source>
        <strain evidence="7 8">F13</strain>
    </source>
</reference>
<dbReference type="AlphaFoldDB" id="A0AAW4PXA8"/>
<proteinExistence type="predicted"/>
<dbReference type="SUPFAM" id="SSF103481">
    <property type="entry name" value="Multidrug resistance efflux transporter EmrE"/>
    <property type="match status" value="2"/>
</dbReference>
<evidence type="ECO:0000259" key="6">
    <source>
        <dbReference type="Pfam" id="PF00892"/>
    </source>
</evidence>
<dbReference type="PANTHER" id="PTHR32322:SF2">
    <property type="entry name" value="EAMA DOMAIN-CONTAINING PROTEIN"/>
    <property type="match status" value="1"/>
</dbReference>
<keyword evidence="8" id="KW-1185">Reference proteome</keyword>
<comment type="subcellular location">
    <subcellularLocation>
        <location evidence="1">Membrane</location>
        <topology evidence="1">Multi-pass membrane protein</topology>
    </subcellularLocation>
</comment>
<dbReference type="EMBL" id="RKLR01000024">
    <property type="protein sequence ID" value="MBX0325976.1"/>
    <property type="molecule type" value="Genomic_DNA"/>
</dbReference>
<dbReference type="InterPro" id="IPR000620">
    <property type="entry name" value="EamA_dom"/>
</dbReference>
<feature type="transmembrane region" description="Helical" evidence="5">
    <location>
        <begin position="106"/>
        <end position="134"/>
    </location>
</feature>
<evidence type="ECO:0000256" key="3">
    <source>
        <dbReference type="ARBA" id="ARBA00022989"/>
    </source>
</evidence>
<evidence type="ECO:0000313" key="7">
    <source>
        <dbReference type="EMBL" id="MBX0325976.1"/>
    </source>
</evidence>
<protein>
    <submittedName>
        <fullName evidence="7">DMT family transporter</fullName>
    </submittedName>
</protein>
<dbReference type="PANTHER" id="PTHR32322">
    <property type="entry name" value="INNER MEMBRANE TRANSPORTER"/>
    <property type="match status" value="1"/>
</dbReference>
<feature type="transmembrane region" description="Helical" evidence="5">
    <location>
        <begin position="186"/>
        <end position="206"/>
    </location>
</feature>
<comment type="caution">
    <text evidence="7">The sequence shown here is derived from an EMBL/GenBank/DDBJ whole genome shotgun (WGS) entry which is preliminary data.</text>
</comment>
<feature type="transmembrane region" description="Helical" evidence="5">
    <location>
        <begin position="218"/>
        <end position="240"/>
    </location>
</feature>
<name>A0AAW4PXA8_9EURY</name>
<organism evidence="7 8">
    <name type="scientific">Haloarcula rubra</name>
    <dbReference type="NCBI Taxonomy" id="2487747"/>
    <lineage>
        <taxon>Archaea</taxon>
        <taxon>Methanobacteriati</taxon>
        <taxon>Methanobacteriota</taxon>
        <taxon>Stenosarchaea group</taxon>
        <taxon>Halobacteria</taxon>
        <taxon>Halobacteriales</taxon>
        <taxon>Haloarculaceae</taxon>
        <taxon>Haloarcula</taxon>
    </lineage>
</organism>
<dbReference type="Pfam" id="PF00892">
    <property type="entry name" value="EamA"/>
    <property type="match status" value="2"/>
</dbReference>
<feature type="transmembrane region" description="Helical" evidence="5">
    <location>
        <begin position="69"/>
        <end position="94"/>
    </location>
</feature>
<feature type="transmembrane region" description="Helical" evidence="5">
    <location>
        <begin position="37"/>
        <end position="57"/>
    </location>
</feature>
<evidence type="ECO:0000313" key="8">
    <source>
        <dbReference type="Proteomes" id="UP001430377"/>
    </source>
</evidence>
<feature type="domain" description="EamA" evidence="6">
    <location>
        <begin position="162"/>
        <end position="293"/>
    </location>
</feature>
<feature type="transmembrane region" description="Helical" evidence="5">
    <location>
        <begin position="246"/>
        <end position="267"/>
    </location>
</feature>
<keyword evidence="3 5" id="KW-1133">Transmembrane helix</keyword>
<feature type="domain" description="EamA" evidence="6">
    <location>
        <begin position="5"/>
        <end position="137"/>
    </location>
</feature>
<accession>A0AAW4PXA8</accession>
<dbReference type="InterPro" id="IPR037185">
    <property type="entry name" value="EmrE-like"/>
</dbReference>
<dbReference type="RefSeq" id="WP_220620829.1">
    <property type="nucleotide sequence ID" value="NZ_RKLR01000024.1"/>
</dbReference>
<dbReference type="InterPro" id="IPR050638">
    <property type="entry name" value="AA-Vitamin_Transporters"/>
</dbReference>
<evidence type="ECO:0000256" key="1">
    <source>
        <dbReference type="ARBA" id="ARBA00004141"/>
    </source>
</evidence>
<feature type="transmembrane region" description="Helical" evidence="5">
    <location>
        <begin position="274"/>
        <end position="293"/>
    </location>
</feature>
<feature type="transmembrane region" description="Helical" evidence="5">
    <location>
        <begin position="155"/>
        <end position="174"/>
    </location>
</feature>
<evidence type="ECO:0000256" key="2">
    <source>
        <dbReference type="ARBA" id="ARBA00022692"/>
    </source>
</evidence>
<dbReference type="GO" id="GO:0016020">
    <property type="term" value="C:membrane"/>
    <property type="evidence" value="ECO:0007669"/>
    <property type="project" value="UniProtKB-SubCell"/>
</dbReference>
<evidence type="ECO:0000256" key="5">
    <source>
        <dbReference type="SAM" id="Phobius"/>
    </source>
</evidence>
<dbReference type="Proteomes" id="UP001430377">
    <property type="component" value="Unassembled WGS sequence"/>
</dbReference>
<keyword evidence="2 5" id="KW-0812">Transmembrane</keyword>
<keyword evidence="4 5" id="KW-0472">Membrane</keyword>